<organism evidence="2 3">
    <name type="scientific">Mycena sanguinolenta</name>
    <dbReference type="NCBI Taxonomy" id="230812"/>
    <lineage>
        <taxon>Eukaryota</taxon>
        <taxon>Fungi</taxon>
        <taxon>Dikarya</taxon>
        <taxon>Basidiomycota</taxon>
        <taxon>Agaricomycotina</taxon>
        <taxon>Agaricomycetes</taxon>
        <taxon>Agaricomycetidae</taxon>
        <taxon>Agaricales</taxon>
        <taxon>Marasmiineae</taxon>
        <taxon>Mycenaceae</taxon>
        <taxon>Mycena</taxon>
    </lineage>
</organism>
<evidence type="ECO:0000256" key="1">
    <source>
        <dbReference type="SAM" id="MobiDB-lite"/>
    </source>
</evidence>
<keyword evidence="3" id="KW-1185">Reference proteome</keyword>
<evidence type="ECO:0000313" key="2">
    <source>
        <dbReference type="EMBL" id="KAF7363601.1"/>
    </source>
</evidence>
<protein>
    <submittedName>
        <fullName evidence="2">Uncharacterized protein</fullName>
    </submittedName>
</protein>
<accession>A0A8H6YRQ5</accession>
<dbReference type="AlphaFoldDB" id="A0A8H6YRQ5"/>
<feature type="compositionally biased region" description="Low complexity" evidence="1">
    <location>
        <begin position="52"/>
        <end position="61"/>
    </location>
</feature>
<sequence>MDLALPGARFANHPTAIQVAVPASCLCWIALVELVLVQPTTKPGKNILNRMPPTRSCDSSTPSPPPSNLPAMTAANAVPQWAIAMASATPTPNVFNFDAALSINSILHGTKPPPTTTTDQSSQALSAAQQTSSATSPSSTDDLGDKPNSTLGKSNLFAIKPNLWAVLLRPNRTCFKIKLQSLIGVGLFYLQRRRRGHAMAQPTPYNADFRAGNQSPSPYQPVHNGHSDSVDSSVGKVLFPPAQMIDRQPSFAQAEDLKHLMSRVVGDIAEGSGPPPDWEAQMRAAREQINILTTRMNAMDSGLGMEMGSEAPPEYASQRTSR</sequence>
<reference evidence="2" key="1">
    <citation type="submission" date="2020-05" db="EMBL/GenBank/DDBJ databases">
        <title>Mycena genomes resolve the evolution of fungal bioluminescence.</title>
        <authorList>
            <person name="Tsai I.J."/>
        </authorList>
    </citation>
    <scope>NUCLEOTIDE SEQUENCE</scope>
    <source>
        <strain evidence="2">160909Yilan</strain>
    </source>
</reference>
<proteinExistence type="predicted"/>
<gene>
    <name evidence="2" type="ORF">MSAN_01017000</name>
</gene>
<feature type="compositionally biased region" description="Low complexity" evidence="1">
    <location>
        <begin position="116"/>
        <end position="141"/>
    </location>
</feature>
<feature type="region of interest" description="Disordered" evidence="1">
    <location>
        <begin position="108"/>
        <end position="147"/>
    </location>
</feature>
<feature type="region of interest" description="Disordered" evidence="1">
    <location>
        <begin position="45"/>
        <end position="72"/>
    </location>
</feature>
<evidence type="ECO:0000313" key="3">
    <source>
        <dbReference type="Proteomes" id="UP000623467"/>
    </source>
</evidence>
<dbReference type="Proteomes" id="UP000623467">
    <property type="component" value="Unassembled WGS sequence"/>
</dbReference>
<dbReference type="OrthoDB" id="3063693at2759"/>
<name>A0A8H6YRQ5_9AGAR</name>
<dbReference type="EMBL" id="JACAZH010000007">
    <property type="protein sequence ID" value="KAF7363601.1"/>
    <property type="molecule type" value="Genomic_DNA"/>
</dbReference>
<comment type="caution">
    <text evidence="2">The sequence shown here is derived from an EMBL/GenBank/DDBJ whole genome shotgun (WGS) entry which is preliminary data.</text>
</comment>